<keyword evidence="1" id="KW-0175">Coiled coil</keyword>
<proteinExistence type="predicted"/>
<name>A0A7J8AFH7_RHIFE</name>
<feature type="region of interest" description="Disordered" evidence="2">
    <location>
        <begin position="50"/>
        <end position="76"/>
    </location>
</feature>
<evidence type="ECO:0000313" key="4">
    <source>
        <dbReference type="Proteomes" id="UP000585614"/>
    </source>
</evidence>
<evidence type="ECO:0000256" key="2">
    <source>
        <dbReference type="SAM" id="MobiDB-lite"/>
    </source>
</evidence>
<dbReference type="EMBL" id="JACAGC010000002">
    <property type="protein sequence ID" value="KAF6384959.1"/>
    <property type="molecule type" value="Genomic_DNA"/>
</dbReference>
<accession>A0A7J8AFH7</accession>
<feature type="coiled-coil region" evidence="1">
    <location>
        <begin position="103"/>
        <end position="130"/>
    </location>
</feature>
<evidence type="ECO:0000256" key="1">
    <source>
        <dbReference type="SAM" id="Coils"/>
    </source>
</evidence>
<protein>
    <submittedName>
        <fullName evidence="3">Uncharacterized protein</fullName>
    </submittedName>
</protein>
<feature type="region of interest" description="Disordered" evidence="2">
    <location>
        <begin position="1"/>
        <end position="23"/>
    </location>
</feature>
<organism evidence="3 4">
    <name type="scientific">Rhinolophus ferrumequinum</name>
    <name type="common">Greater horseshoe bat</name>
    <dbReference type="NCBI Taxonomy" id="59479"/>
    <lineage>
        <taxon>Eukaryota</taxon>
        <taxon>Metazoa</taxon>
        <taxon>Chordata</taxon>
        <taxon>Craniata</taxon>
        <taxon>Vertebrata</taxon>
        <taxon>Euteleostomi</taxon>
        <taxon>Mammalia</taxon>
        <taxon>Eutheria</taxon>
        <taxon>Laurasiatheria</taxon>
        <taxon>Chiroptera</taxon>
        <taxon>Yinpterochiroptera</taxon>
        <taxon>Rhinolophoidea</taxon>
        <taxon>Rhinolophidae</taxon>
        <taxon>Rhinolophinae</taxon>
        <taxon>Rhinolophus</taxon>
    </lineage>
</organism>
<comment type="caution">
    <text evidence="3">The sequence shown here is derived from an EMBL/GenBank/DDBJ whole genome shotgun (WGS) entry which is preliminary data.</text>
</comment>
<evidence type="ECO:0000313" key="3">
    <source>
        <dbReference type="EMBL" id="KAF6384959.1"/>
    </source>
</evidence>
<dbReference type="AlphaFoldDB" id="A0A7J8AFH7"/>
<gene>
    <name evidence="3" type="ORF">mRhiFer1_008820</name>
</gene>
<sequence>MHQKQSRINYNRRTHTRNTPGTHAQEFWETAPLRCTEHILHKATQQKLRDIGDLFTQKQTQRGSQNEETKKHVPIEEQKKTPEIELNKMEAIYFEREFITLLIRMLKELRENSKEEIVSIKKDIETIKKN</sequence>
<reference evidence="3 4" key="1">
    <citation type="journal article" date="2020" name="Nature">
        <title>Six reference-quality genomes reveal evolution of bat adaptations.</title>
        <authorList>
            <person name="Jebb D."/>
            <person name="Huang Z."/>
            <person name="Pippel M."/>
            <person name="Hughes G.M."/>
            <person name="Lavrichenko K."/>
            <person name="Devanna P."/>
            <person name="Winkler S."/>
            <person name="Jermiin L.S."/>
            <person name="Skirmuntt E.C."/>
            <person name="Katzourakis A."/>
            <person name="Burkitt-Gray L."/>
            <person name="Ray D.A."/>
            <person name="Sullivan K.A.M."/>
            <person name="Roscito J.G."/>
            <person name="Kirilenko B.M."/>
            <person name="Davalos L.M."/>
            <person name="Corthals A.P."/>
            <person name="Power M.L."/>
            <person name="Jones G."/>
            <person name="Ransome R.D."/>
            <person name="Dechmann D.K.N."/>
            <person name="Locatelli A.G."/>
            <person name="Puechmaille S.J."/>
            <person name="Fedrigo O."/>
            <person name="Jarvis E.D."/>
            <person name="Hiller M."/>
            <person name="Vernes S.C."/>
            <person name="Myers E.W."/>
            <person name="Teeling E.C."/>
        </authorList>
    </citation>
    <scope>NUCLEOTIDE SEQUENCE [LARGE SCALE GENOMIC DNA]</scope>
    <source>
        <strain evidence="3">MRhiFer1</strain>
        <tissue evidence="3">Lung</tissue>
    </source>
</reference>
<feature type="compositionally biased region" description="Basic residues" evidence="2">
    <location>
        <begin position="1"/>
        <end position="16"/>
    </location>
</feature>
<dbReference type="Proteomes" id="UP000585614">
    <property type="component" value="Unassembled WGS sequence"/>
</dbReference>
<feature type="compositionally biased region" description="Basic and acidic residues" evidence="2">
    <location>
        <begin position="65"/>
        <end position="76"/>
    </location>
</feature>